<evidence type="ECO:0000256" key="1">
    <source>
        <dbReference type="ARBA" id="ARBA00010203"/>
    </source>
</evidence>
<protein>
    <recommendedName>
        <fullName evidence="8">Methyltransferase</fullName>
        <ecNumber evidence="8">2.1.1.-</ecNumber>
    </recommendedName>
</protein>
<feature type="compositionally biased region" description="Basic residues" evidence="9">
    <location>
        <begin position="389"/>
        <end position="398"/>
    </location>
</feature>
<organism evidence="11 12">
    <name type="scientific">Rhodopirellula sallentina SM41</name>
    <dbReference type="NCBI Taxonomy" id="1263870"/>
    <lineage>
        <taxon>Bacteria</taxon>
        <taxon>Pseudomonadati</taxon>
        <taxon>Planctomycetota</taxon>
        <taxon>Planctomycetia</taxon>
        <taxon>Pirellulales</taxon>
        <taxon>Pirellulaceae</taxon>
        <taxon>Rhodopirellula</taxon>
    </lineage>
</organism>
<dbReference type="InterPro" id="IPR001091">
    <property type="entry name" value="RM_Methyltransferase"/>
</dbReference>
<dbReference type="PROSITE" id="PS00093">
    <property type="entry name" value="N4_MTASE"/>
    <property type="match status" value="1"/>
</dbReference>
<evidence type="ECO:0000313" key="11">
    <source>
        <dbReference type="EMBL" id="EMI55220.1"/>
    </source>
</evidence>
<evidence type="ECO:0000256" key="9">
    <source>
        <dbReference type="SAM" id="MobiDB-lite"/>
    </source>
</evidence>
<dbReference type="GO" id="GO:0008170">
    <property type="term" value="F:N-methyltransferase activity"/>
    <property type="evidence" value="ECO:0007669"/>
    <property type="project" value="InterPro"/>
</dbReference>
<name>M5U1B6_9BACT</name>
<dbReference type="Proteomes" id="UP000011885">
    <property type="component" value="Unassembled WGS sequence"/>
</dbReference>
<dbReference type="PRINTS" id="PR00508">
    <property type="entry name" value="S21N4MTFRASE"/>
</dbReference>
<dbReference type="SUPFAM" id="SSF53335">
    <property type="entry name" value="S-adenosyl-L-methionine-dependent methyltransferases"/>
    <property type="match status" value="1"/>
</dbReference>
<evidence type="ECO:0000256" key="4">
    <source>
        <dbReference type="ARBA" id="ARBA00022691"/>
    </source>
</evidence>
<evidence type="ECO:0000256" key="7">
    <source>
        <dbReference type="ARBA" id="ARBA00049120"/>
    </source>
</evidence>
<evidence type="ECO:0000256" key="6">
    <source>
        <dbReference type="ARBA" id="ARBA00023125"/>
    </source>
</evidence>
<evidence type="ECO:0000259" key="10">
    <source>
        <dbReference type="Pfam" id="PF01555"/>
    </source>
</evidence>
<dbReference type="GO" id="GO:0015667">
    <property type="term" value="F:site-specific DNA-methyltransferase (cytosine-N4-specific) activity"/>
    <property type="evidence" value="ECO:0007669"/>
    <property type="project" value="UniProtKB-EC"/>
</dbReference>
<dbReference type="PATRIC" id="fig|1263870.3.peg.3569"/>
<feature type="region of interest" description="Disordered" evidence="9">
    <location>
        <begin position="376"/>
        <end position="407"/>
    </location>
</feature>
<keyword evidence="5" id="KW-0680">Restriction system</keyword>
<dbReference type="GO" id="GO:0032259">
    <property type="term" value="P:methylation"/>
    <property type="evidence" value="ECO:0007669"/>
    <property type="project" value="UniProtKB-KW"/>
</dbReference>
<comment type="caution">
    <text evidence="11">The sequence shown here is derived from an EMBL/GenBank/DDBJ whole genome shotgun (WGS) entry which is preliminary data.</text>
</comment>
<comment type="similarity">
    <text evidence="1">Belongs to the N(4)/N(6)-methyltransferase family. N(4) subfamily.</text>
</comment>
<evidence type="ECO:0000256" key="5">
    <source>
        <dbReference type="ARBA" id="ARBA00022747"/>
    </source>
</evidence>
<dbReference type="EMBL" id="ANOH01000224">
    <property type="protein sequence ID" value="EMI55220.1"/>
    <property type="molecule type" value="Genomic_DNA"/>
</dbReference>
<dbReference type="InterPro" id="IPR017985">
    <property type="entry name" value="MeTrfase_CN4_CS"/>
</dbReference>
<dbReference type="GO" id="GO:0009307">
    <property type="term" value="P:DNA restriction-modification system"/>
    <property type="evidence" value="ECO:0007669"/>
    <property type="project" value="UniProtKB-KW"/>
</dbReference>
<keyword evidence="6" id="KW-0238">DNA-binding</keyword>
<reference evidence="11 12" key="1">
    <citation type="journal article" date="2013" name="Mar. Genomics">
        <title>Expression of sulfatases in Rhodopirellula baltica and the diversity of sulfatases in the genus Rhodopirellula.</title>
        <authorList>
            <person name="Wegner C.E."/>
            <person name="Richter-Heitmann T."/>
            <person name="Klindworth A."/>
            <person name="Klockow C."/>
            <person name="Richter M."/>
            <person name="Achstetter T."/>
            <person name="Glockner F.O."/>
            <person name="Harder J."/>
        </authorList>
    </citation>
    <scope>NUCLEOTIDE SEQUENCE [LARGE SCALE GENOMIC DNA]</scope>
    <source>
        <strain evidence="11 12">SM41</strain>
    </source>
</reference>
<dbReference type="Gene3D" id="3.40.50.150">
    <property type="entry name" value="Vaccinia Virus protein VP39"/>
    <property type="match status" value="1"/>
</dbReference>
<keyword evidence="12" id="KW-1185">Reference proteome</keyword>
<accession>M5U1B6</accession>
<comment type="catalytic activity">
    <reaction evidence="7">
        <text>a 2'-deoxycytidine in DNA + S-adenosyl-L-methionine = an N(4)-methyl-2'-deoxycytidine in DNA + S-adenosyl-L-homocysteine + H(+)</text>
        <dbReference type="Rhea" id="RHEA:16857"/>
        <dbReference type="Rhea" id="RHEA-COMP:11369"/>
        <dbReference type="Rhea" id="RHEA-COMP:13674"/>
        <dbReference type="ChEBI" id="CHEBI:15378"/>
        <dbReference type="ChEBI" id="CHEBI:57856"/>
        <dbReference type="ChEBI" id="CHEBI:59789"/>
        <dbReference type="ChEBI" id="CHEBI:85452"/>
        <dbReference type="ChEBI" id="CHEBI:137933"/>
        <dbReference type="EC" id="2.1.1.113"/>
    </reaction>
</comment>
<dbReference type="InterPro" id="IPR029063">
    <property type="entry name" value="SAM-dependent_MTases_sf"/>
</dbReference>
<keyword evidence="2 11" id="KW-0489">Methyltransferase</keyword>
<dbReference type="AlphaFoldDB" id="M5U1B6"/>
<dbReference type="Pfam" id="PF01555">
    <property type="entry name" value="N6_N4_Mtase"/>
    <property type="match status" value="1"/>
</dbReference>
<keyword evidence="3" id="KW-0808">Transferase</keyword>
<evidence type="ECO:0000256" key="2">
    <source>
        <dbReference type="ARBA" id="ARBA00022603"/>
    </source>
</evidence>
<sequence>MDRKSLQSRCRNSVRSISLQDRLISCEQQYLRQEWPQWRTTMAKKKNAKPKDEPGHSKTCRRFDKTKFGETYLGDSQILLSSKIEEKSVDLIMTSPPFGLVRKKAYGNVDADDYLDWFRPFGELFRRVLKDSGSLVIDIGGAWIPGQPTRSLYHYELLIMLCKEFGFHLAQDFFWWNPAKLPTPAEWVTVRRVRVKDAVNCVWWLSATPWPKASNRRVLTPYSDSMKDLLKNGYIAKKRPSGHDISEKFSRNNGASIPPNLLPFPNTDSNSYYLRYCKEHDLPQHPARFPAELPEYFIRMLTDPGDTVVDPFAGSCITGEVAERLERRWVCCELVEDYLLGAKGRFATNSSESTKLARPSYSVSSPAVLWNGVAEDPLAADGGKERPKTMKSKSSKKAKATDAKKAD</sequence>
<evidence type="ECO:0000256" key="8">
    <source>
        <dbReference type="RuleBase" id="RU362026"/>
    </source>
</evidence>
<evidence type="ECO:0000313" key="12">
    <source>
        <dbReference type="Proteomes" id="UP000011885"/>
    </source>
</evidence>
<proteinExistence type="inferred from homology"/>
<dbReference type="GO" id="GO:0003677">
    <property type="term" value="F:DNA binding"/>
    <property type="evidence" value="ECO:0007669"/>
    <property type="project" value="UniProtKB-KW"/>
</dbReference>
<keyword evidence="4" id="KW-0949">S-adenosyl-L-methionine</keyword>
<evidence type="ECO:0000256" key="3">
    <source>
        <dbReference type="ARBA" id="ARBA00022679"/>
    </source>
</evidence>
<dbReference type="EC" id="2.1.1.-" evidence="8"/>
<gene>
    <name evidence="11" type="ORF">RSSM_03357</name>
</gene>
<dbReference type="InterPro" id="IPR002941">
    <property type="entry name" value="DNA_methylase_N4/N6"/>
</dbReference>
<feature type="domain" description="DNA methylase N-4/N-6" evidence="10">
    <location>
        <begin position="89"/>
        <end position="340"/>
    </location>
</feature>